<evidence type="ECO:0000256" key="2">
    <source>
        <dbReference type="ARBA" id="ARBA00007935"/>
    </source>
</evidence>
<keyword evidence="10" id="KW-1185">Reference proteome</keyword>
<dbReference type="InterPro" id="IPR037294">
    <property type="entry name" value="ABC_BtuC-like"/>
</dbReference>
<dbReference type="SUPFAM" id="SSF81345">
    <property type="entry name" value="ABC transporter involved in vitamin B12 uptake, BtuC"/>
    <property type="match status" value="1"/>
</dbReference>
<accession>A0A432VT62</accession>
<dbReference type="Pfam" id="PF01032">
    <property type="entry name" value="FecCD"/>
    <property type="match status" value="1"/>
</dbReference>
<evidence type="ECO:0000256" key="5">
    <source>
        <dbReference type="ARBA" id="ARBA00022692"/>
    </source>
</evidence>
<evidence type="ECO:0000256" key="8">
    <source>
        <dbReference type="SAM" id="Phobius"/>
    </source>
</evidence>
<keyword evidence="3" id="KW-0813">Transport</keyword>
<evidence type="ECO:0000256" key="6">
    <source>
        <dbReference type="ARBA" id="ARBA00022989"/>
    </source>
</evidence>
<keyword evidence="4" id="KW-1003">Cell membrane</keyword>
<dbReference type="PANTHER" id="PTHR30472:SF25">
    <property type="entry name" value="ABC TRANSPORTER PERMEASE PROTEIN MJ0876-RELATED"/>
    <property type="match status" value="1"/>
</dbReference>
<dbReference type="GO" id="GO:0005886">
    <property type="term" value="C:plasma membrane"/>
    <property type="evidence" value="ECO:0007669"/>
    <property type="project" value="UniProtKB-SubCell"/>
</dbReference>
<comment type="similarity">
    <text evidence="2">Belongs to the binding-protein-dependent transport system permease family. FecCD subfamily.</text>
</comment>
<evidence type="ECO:0000256" key="4">
    <source>
        <dbReference type="ARBA" id="ARBA00022475"/>
    </source>
</evidence>
<comment type="subcellular location">
    <subcellularLocation>
        <location evidence="1">Cell membrane</location>
        <topology evidence="1">Multi-pass membrane protein</topology>
    </subcellularLocation>
</comment>
<name>A0A432VT62_9GAMM</name>
<dbReference type="InterPro" id="IPR000522">
    <property type="entry name" value="ABC_transptr_permease_BtuC"/>
</dbReference>
<dbReference type="GO" id="GO:0033214">
    <property type="term" value="P:siderophore-iron import into cell"/>
    <property type="evidence" value="ECO:0007669"/>
    <property type="project" value="TreeGrafter"/>
</dbReference>
<keyword evidence="5 8" id="KW-0812">Transmembrane</keyword>
<feature type="transmembrane region" description="Helical" evidence="8">
    <location>
        <begin position="151"/>
        <end position="173"/>
    </location>
</feature>
<dbReference type="CDD" id="cd06550">
    <property type="entry name" value="TM_ABC_iron-siderophores_like"/>
    <property type="match status" value="1"/>
</dbReference>
<feature type="transmembrane region" description="Helical" evidence="8">
    <location>
        <begin position="96"/>
        <end position="113"/>
    </location>
</feature>
<feature type="transmembrane region" description="Helical" evidence="8">
    <location>
        <begin position="313"/>
        <end position="335"/>
    </location>
</feature>
<protein>
    <submittedName>
        <fullName evidence="9">ABC transporter permease</fullName>
    </submittedName>
</protein>
<evidence type="ECO:0000256" key="7">
    <source>
        <dbReference type="ARBA" id="ARBA00023136"/>
    </source>
</evidence>
<organism evidence="9 10">
    <name type="scientific">Aliidiomarina iranensis</name>
    <dbReference type="NCBI Taxonomy" id="1434071"/>
    <lineage>
        <taxon>Bacteria</taxon>
        <taxon>Pseudomonadati</taxon>
        <taxon>Pseudomonadota</taxon>
        <taxon>Gammaproteobacteria</taxon>
        <taxon>Alteromonadales</taxon>
        <taxon>Idiomarinaceae</taxon>
        <taxon>Aliidiomarina</taxon>
    </lineage>
</organism>
<keyword evidence="6 8" id="KW-1133">Transmembrane helix</keyword>
<dbReference type="Proteomes" id="UP000288395">
    <property type="component" value="Unassembled WGS sequence"/>
</dbReference>
<comment type="caution">
    <text evidence="9">The sequence shown here is derived from an EMBL/GenBank/DDBJ whole genome shotgun (WGS) entry which is preliminary data.</text>
</comment>
<feature type="transmembrane region" description="Helical" evidence="8">
    <location>
        <begin position="341"/>
        <end position="360"/>
    </location>
</feature>
<feature type="transmembrane region" description="Helical" evidence="8">
    <location>
        <begin position="180"/>
        <end position="200"/>
    </location>
</feature>
<evidence type="ECO:0000313" key="10">
    <source>
        <dbReference type="Proteomes" id="UP000288395"/>
    </source>
</evidence>
<dbReference type="OrthoDB" id="9055647at2"/>
<evidence type="ECO:0000256" key="3">
    <source>
        <dbReference type="ARBA" id="ARBA00022448"/>
    </source>
</evidence>
<feature type="transmembrane region" description="Helical" evidence="8">
    <location>
        <begin position="273"/>
        <end position="301"/>
    </location>
</feature>
<dbReference type="Gene3D" id="1.10.3470.10">
    <property type="entry name" value="ABC transporter involved in vitamin B12 uptake, BtuC"/>
    <property type="match status" value="1"/>
</dbReference>
<gene>
    <name evidence="9" type="ORF">CWE08_09165</name>
</gene>
<evidence type="ECO:0000313" key="9">
    <source>
        <dbReference type="EMBL" id="RUO19594.1"/>
    </source>
</evidence>
<dbReference type="GO" id="GO:0022857">
    <property type="term" value="F:transmembrane transporter activity"/>
    <property type="evidence" value="ECO:0007669"/>
    <property type="project" value="InterPro"/>
</dbReference>
<proteinExistence type="inferred from homology"/>
<sequence length="373" mass="38911">MNQHRILLALAILITATAAMWVGSADINVLSAFSSQETSTQETSTAEMGTELHDNDPNFSGSEMGTEKTVSGTNFYGTAEVEVARQILFDIRLPRILLALITGAALGLAGAGMQGLLRNPLAEPGILGVSSGAALAAVIVLYFGFATWYSWLLPIAAVLGSALALLIVVLIAGMRASITTLILSGVAVSAFLSGLIALALSMAPNPFAMQEISFWLMGSLANRDIEQILLIAPFLVLGGLLIFTGGRYLQALTLGEETATSMGFNGAFERGKILMGTALLVGGAVAVTGVIGFVGLVVPHLLRPLVHGDPRRLLLSSMLAGALLVLLMDIAVQLLPTGAELQVGVMATLIGGPFFLMLLVRHNMSGSLWGNAK</sequence>
<evidence type="ECO:0000256" key="1">
    <source>
        <dbReference type="ARBA" id="ARBA00004651"/>
    </source>
</evidence>
<dbReference type="AlphaFoldDB" id="A0A432VT62"/>
<dbReference type="RefSeq" id="WP_126767680.1">
    <property type="nucleotide sequence ID" value="NZ_PIPJ01000007.1"/>
</dbReference>
<reference evidence="10" key="1">
    <citation type="journal article" date="2018" name="Front. Microbiol.">
        <title>Genome-Based Analysis Reveals the Taxonomy and Diversity of the Family Idiomarinaceae.</title>
        <authorList>
            <person name="Liu Y."/>
            <person name="Lai Q."/>
            <person name="Shao Z."/>
        </authorList>
    </citation>
    <scope>NUCLEOTIDE SEQUENCE [LARGE SCALE GENOMIC DNA]</scope>
    <source>
        <strain evidence="10">GBPy7</strain>
    </source>
</reference>
<dbReference type="EMBL" id="PIPJ01000007">
    <property type="protein sequence ID" value="RUO19594.1"/>
    <property type="molecule type" value="Genomic_DNA"/>
</dbReference>
<dbReference type="PANTHER" id="PTHR30472">
    <property type="entry name" value="FERRIC ENTEROBACTIN TRANSPORT SYSTEM PERMEASE PROTEIN"/>
    <property type="match status" value="1"/>
</dbReference>
<feature type="transmembrane region" description="Helical" evidence="8">
    <location>
        <begin position="228"/>
        <end position="249"/>
    </location>
</feature>
<keyword evidence="7 8" id="KW-0472">Membrane</keyword>
<dbReference type="FunFam" id="1.10.3470.10:FF:000001">
    <property type="entry name" value="Vitamin B12 ABC transporter permease BtuC"/>
    <property type="match status" value="1"/>
</dbReference>
<feature type="transmembrane region" description="Helical" evidence="8">
    <location>
        <begin position="125"/>
        <end position="145"/>
    </location>
</feature>